<sequence length="95" mass="10966">STHGMQAPIPRRRSWLATVAGQEERGFQITVFQNFDSWWRKLPLVELLGSCGYTVPRYRARLRVLLRGVSLLSTVQLGLEPHPYPGERREATWNC</sequence>
<dbReference type="GeneID" id="25318614"/>
<proteinExistence type="predicted"/>
<reference evidence="1 2" key="1">
    <citation type="submission" date="2015-04" db="EMBL/GenBank/DDBJ databases">
        <authorList>
            <person name="Heijne W.H."/>
            <person name="Fedorova N.D."/>
            <person name="Nierman W.C."/>
            <person name="Vollebregt A.W."/>
            <person name="Zhao Z."/>
            <person name="Wu L."/>
            <person name="Kumar M."/>
            <person name="Stam H."/>
            <person name="van den Berg M.A."/>
            <person name="Pel H.J."/>
        </authorList>
    </citation>
    <scope>NUCLEOTIDE SEQUENCE [LARGE SCALE GENOMIC DNA]</scope>
    <source>
        <strain evidence="1 2">CBS 393.64</strain>
    </source>
</reference>
<evidence type="ECO:0000313" key="2">
    <source>
        <dbReference type="Proteomes" id="UP000053958"/>
    </source>
</evidence>
<dbReference type="EMBL" id="LASV01000326">
    <property type="protein sequence ID" value="KKA19709.1"/>
    <property type="molecule type" value="Genomic_DNA"/>
</dbReference>
<accession>A0A0F4YNA1</accession>
<dbReference type="Proteomes" id="UP000053958">
    <property type="component" value="Unassembled WGS sequence"/>
</dbReference>
<comment type="caution">
    <text evidence="1">The sequence shown here is derived from an EMBL/GenBank/DDBJ whole genome shotgun (WGS) entry which is preliminary data.</text>
</comment>
<dbReference type="RefSeq" id="XP_013326321.1">
    <property type="nucleotide sequence ID" value="XM_013470867.1"/>
</dbReference>
<evidence type="ECO:0000313" key="1">
    <source>
        <dbReference type="EMBL" id="KKA19709.1"/>
    </source>
</evidence>
<gene>
    <name evidence="1" type="ORF">T310_6310</name>
</gene>
<dbReference type="AlphaFoldDB" id="A0A0F4YNA1"/>
<feature type="non-terminal residue" evidence="1">
    <location>
        <position position="1"/>
    </location>
</feature>
<protein>
    <submittedName>
        <fullName evidence="1">Uncharacterized protein</fullName>
    </submittedName>
</protein>
<keyword evidence="2" id="KW-1185">Reference proteome</keyword>
<name>A0A0F4YNA1_RASE3</name>
<organism evidence="1 2">
    <name type="scientific">Rasamsonia emersonii (strain ATCC 16479 / CBS 393.64 / IMI 116815)</name>
    <dbReference type="NCBI Taxonomy" id="1408163"/>
    <lineage>
        <taxon>Eukaryota</taxon>
        <taxon>Fungi</taxon>
        <taxon>Dikarya</taxon>
        <taxon>Ascomycota</taxon>
        <taxon>Pezizomycotina</taxon>
        <taxon>Eurotiomycetes</taxon>
        <taxon>Eurotiomycetidae</taxon>
        <taxon>Eurotiales</taxon>
        <taxon>Trichocomaceae</taxon>
        <taxon>Rasamsonia</taxon>
    </lineage>
</organism>